<evidence type="ECO:0000313" key="4">
    <source>
        <dbReference type="Proteomes" id="UP001595751"/>
    </source>
</evidence>
<dbReference type="RefSeq" id="WP_290290762.1">
    <property type="nucleotide sequence ID" value="NZ_CP047211.1"/>
</dbReference>
<name>A0ABV7ZLJ6_9CORY</name>
<dbReference type="EMBL" id="JBHRZN010000001">
    <property type="protein sequence ID" value="MFC3849434.1"/>
    <property type="molecule type" value="Genomic_DNA"/>
</dbReference>
<dbReference type="Proteomes" id="UP001595751">
    <property type="component" value="Unassembled WGS sequence"/>
</dbReference>
<feature type="transmembrane region" description="Helical" evidence="1">
    <location>
        <begin position="85"/>
        <end position="109"/>
    </location>
</feature>
<feature type="domain" description="HPP transmembrane region" evidence="2">
    <location>
        <begin position="25"/>
        <end position="175"/>
    </location>
</feature>
<evidence type="ECO:0000259" key="2">
    <source>
        <dbReference type="Pfam" id="PF04982"/>
    </source>
</evidence>
<evidence type="ECO:0000256" key="1">
    <source>
        <dbReference type="SAM" id="Phobius"/>
    </source>
</evidence>
<feature type="transmembrane region" description="Helical" evidence="1">
    <location>
        <begin position="30"/>
        <end position="49"/>
    </location>
</feature>
<gene>
    <name evidence="3" type="ORF">ACFORJ_04555</name>
</gene>
<dbReference type="Pfam" id="PF04982">
    <property type="entry name" value="TM_HPP"/>
    <property type="match status" value="1"/>
</dbReference>
<proteinExistence type="predicted"/>
<evidence type="ECO:0000313" key="3">
    <source>
        <dbReference type="EMBL" id="MFC3849434.1"/>
    </source>
</evidence>
<reference evidence="4" key="1">
    <citation type="journal article" date="2019" name="Int. J. Syst. Evol. Microbiol.">
        <title>The Global Catalogue of Microorganisms (GCM) 10K type strain sequencing project: providing services to taxonomists for standard genome sequencing and annotation.</title>
        <authorList>
            <consortium name="The Broad Institute Genomics Platform"/>
            <consortium name="The Broad Institute Genome Sequencing Center for Infectious Disease"/>
            <person name="Wu L."/>
            <person name="Ma J."/>
        </authorList>
    </citation>
    <scope>NUCLEOTIDE SEQUENCE [LARGE SCALE GENOMIC DNA]</scope>
    <source>
        <strain evidence="4">CCUG 53252</strain>
    </source>
</reference>
<dbReference type="PANTHER" id="PTHR33741:SF5">
    <property type="entry name" value="TRANSMEMBRANE PROTEIN DDB_G0269096-RELATED"/>
    <property type="match status" value="1"/>
</dbReference>
<dbReference type="InterPro" id="IPR058581">
    <property type="entry name" value="TM_HPP"/>
</dbReference>
<sequence>MPGDHEPSKPDAVEGAFAALASQAPPRPPLTHILGATVGVTIPLIVLGAAADATDLALLIPPMAATAALVVGGPDLPLAQPRNIVLGHLLGALIGLGLAHWFGGSVLVGGLAAGLAFGAMLLLRCAHSPGAATAMLLVTIPPAVPARFLAVLMASAVLVILAGLAANRLRRLRYPAYWW</sequence>
<accession>A0ABV7ZLJ6</accession>
<dbReference type="InterPro" id="IPR007065">
    <property type="entry name" value="HPP"/>
</dbReference>
<keyword evidence="4" id="KW-1185">Reference proteome</keyword>
<protein>
    <submittedName>
        <fullName evidence="3">HPP family protein</fullName>
    </submittedName>
</protein>
<feature type="transmembrane region" description="Helical" evidence="1">
    <location>
        <begin position="146"/>
        <end position="166"/>
    </location>
</feature>
<organism evidence="3 4">
    <name type="scientific">Corynebacterium hansenii</name>
    <dbReference type="NCBI Taxonomy" id="394964"/>
    <lineage>
        <taxon>Bacteria</taxon>
        <taxon>Bacillati</taxon>
        <taxon>Actinomycetota</taxon>
        <taxon>Actinomycetes</taxon>
        <taxon>Mycobacteriales</taxon>
        <taxon>Corynebacteriaceae</taxon>
        <taxon>Corynebacterium</taxon>
    </lineage>
</organism>
<keyword evidence="1" id="KW-1133">Transmembrane helix</keyword>
<dbReference type="PANTHER" id="PTHR33741">
    <property type="entry name" value="TRANSMEMBRANE PROTEIN DDB_G0269096-RELATED"/>
    <property type="match status" value="1"/>
</dbReference>
<keyword evidence="1" id="KW-0472">Membrane</keyword>
<feature type="transmembrane region" description="Helical" evidence="1">
    <location>
        <begin position="56"/>
        <end position="73"/>
    </location>
</feature>
<comment type="caution">
    <text evidence="3">The sequence shown here is derived from an EMBL/GenBank/DDBJ whole genome shotgun (WGS) entry which is preliminary data.</text>
</comment>
<keyword evidence="1" id="KW-0812">Transmembrane</keyword>